<gene>
    <name evidence="2" type="ORF">ACH5RR_019860</name>
</gene>
<protein>
    <submittedName>
        <fullName evidence="2">Uncharacterized protein</fullName>
    </submittedName>
</protein>
<name>A0ABD2ZS95_9GENT</name>
<dbReference type="AlphaFoldDB" id="A0ABD2ZS95"/>
<dbReference type="Proteomes" id="UP001630127">
    <property type="component" value="Unassembled WGS sequence"/>
</dbReference>
<comment type="caution">
    <text evidence="2">The sequence shown here is derived from an EMBL/GenBank/DDBJ whole genome shotgun (WGS) entry which is preliminary data.</text>
</comment>
<keyword evidence="3" id="KW-1185">Reference proteome</keyword>
<feature type="compositionally biased region" description="Basic and acidic residues" evidence="1">
    <location>
        <begin position="94"/>
        <end position="103"/>
    </location>
</feature>
<feature type="region of interest" description="Disordered" evidence="1">
    <location>
        <begin position="78"/>
        <end position="105"/>
    </location>
</feature>
<proteinExistence type="predicted"/>
<dbReference type="PANTHER" id="PTHR33641">
    <property type="entry name" value="OS06G0133500 PROTEIN"/>
    <property type="match status" value="1"/>
</dbReference>
<evidence type="ECO:0000313" key="3">
    <source>
        <dbReference type="Proteomes" id="UP001630127"/>
    </source>
</evidence>
<evidence type="ECO:0000256" key="1">
    <source>
        <dbReference type="SAM" id="MobiDB-lite"/>
    </source>
</evidence>
<reference evidence="2 3" key="1">
    <citation type="submission" date="2024-11" db="EMBL/GenBank/DDBJ databases">
        <title>A near-complete genome assembly of Cinchona calisaya.</title>
        <authorList>
            <person name="Lian D.C."/>
            <person name="Zhao X.W."/>
            <person name="Wei L."/>
        </authorList>
    </citation>
    <scope>NUCLEOTIDE SEQUENCE [LARGE SCALE GENOMIC DNA]</scope>
    <source>
        <tissue evidence="2">Nenye</tissue>
    </source>
</reference>
<dbReference type="PANTHER" id="PTHR33641:SF16">
    <property type="entry name" value="AVR9_CF-9 RAPIDLY ELICITED PROTEIN"/>
    <property type="match status" value="1"/>
</dbReference>
<dbReference type="EMBL" id="JBJUIK010000008">
    <property type="protein sequence ID" value="KAL3521711.1"/>
    <property type="molecule type" value="Genomic_DNA"/>
</dbReference>
<accession>A0ABD2ZS95</accession>
<evidence type="ECO:0000313" key="2">
    <source>
        <dbReference type="EMBL" id="KAL3521711.1"/>
    </source>
</evidence>
<organism evidence="2 3">
    <name type="scientific">Cinchona calisaya</name>
    <dbReference type="NCBI Taxonomy" id="153742"/>
    <lineage>
        <taxon>Eukaryota</taxon>
        <taxon>Viridiplantae</taxon>
        <taxon>Streptophyta</taxon>
        <taxon>Embryophyta</taxon>
        <taxon>Tracheophyta</taxon>
        <taxon>Spermatophyta</taxon>
        <taxon>Magnoliopsida</taxon>
        <taxon>eudicotyledons</taxon>
        <taxon>Gunneridae</taxon>
        <taxon>Pentapetalae</taxon>
        <taxon>asterids</taxon>
        <taxon>lamiids</taxon>
        <taxon>Gentianales</taxon>
        <taxon>Rubiaceae</taxon>
        <taxon>Cinchonoideae</taxon>
        <taxon>Cinchoneae</taxon>
        <taxon>Cinchona</taxon>
    </lineage>
</organism>
<sequence>MQKLSVDERFKPIPSGLGQALVMNAGPRRLVDPEDIPRLTQSTNFHISPVFMSMSLFTSFDALCAESFGQKVGLSWAPGAKKQQGSSSDVAVVSERKAVDDANKSQVQHQLQQHKRRQRFAVELDGVHCFETIIPY</sequence>